<name>A0ABY3SFR1_9BACL</name>
<keyword evidence="2" id="KW-1185">Reference proteome</keyword>
<dbReference type="InterPro" id="IPR014969">
    <property type="entry name" value="DNA_S_DndE"/>
</dbReference>
<sequence length="123" mass="14136">MNFNLRTSKYAAESLRQLHAATSITPNLLIRFAVSLSLRKPEQVEVNTKEHSDGLTLHRSTVTGNYDNVYFALIAQHCRREITDTEYFPGLFNAHLERGIRLLNAEYKTATNSERFFKTLMSI</sequence>
<dbReference type="RefSeq" id="WP_235119005.1">
    <property type="nucleotide sequence ID" value="NZ_CP090978.1"/>
</dbReference>
<dbReference type="NCBIfam" id="TIGR03184">
    <property type="entry name" value="DNA_S_dndE"/>
    <property type="match status" value="1"/>
</dbReference>
<proteinExistence type="predicted"/>
<dbReference type="Proteomes" id="UP001649230">
    <property type="component" value="Chromosome"/>
</dbReference>
<organism evidence="1 2">
    <name type="scientific">Paenibacillus hexagrammi</name>
    <dbReference type="NCBI Taxonomy" id="2908839"/>
    <lineage>
        <taxon>Bacteria</taxon>
        <taxon>Bacillati</taxon>
        <taxon>Bacillota</taxon>
        <taxon>Bacilli</taxon>
        <taxon>Bacillales</taxon>
        <taxon>Paenibacillaceae</taxon>
        <taxon>Paenibacillus</taxon>
    </lineage>
</organism>
<dbReference type="InterPro" id="IPR038472">
    <property type="entry name" value="DndE_sf"/>
</dbReference>
<evidence type="ECO:0000313" key="1">
    <source>
        <dbReference type="EMBL" id="UJF32657.1"/>
    </source>
</evidence>
<dbReference type="EMBL" id="CP090978">
    <property type="protein sequence ID" value="UJF32657.1"/>
    <property type="molecule type" value="Genomic_DNA"/>
</dbReference>
<gene>
    <name evidence="1" type="primary">dndE</name>
    <name evidence="1" type="ORF">L0M14_24010</name>
</gene>
<dbReference type="Pfam" id="PF08870">
    <property type="entry name" value="DndE"/>
    <property type="match status" value="1"/>
</dbReference>
<accession>A0ABY3SFR1</accession>
<reference evidence="1 2" key="1">
    <citation type="journal article" date="2024" name="Int. J. Syst. Evol. Microbiol.">
        <title>Paenibacillus hexagrammi sp. nov., a novel bacterium isolated from the gut content of Hexagrammos agrammus.</title>
        <authorList>
            <person name="Jung H.K."/>
            <person name="Kim D.G."/>
            <person name="Zin H."/>
            <person name="Park J."/>
            <person name="Jung H."/>
            <person name="Kim Y.O."/>
            <person name="Kong H.J."/>
            <person name="Kim J.W."/>
            <person name="Kim Y.S."/>
        </authorList>
    </citation>
    <scope>NUCLEOTIDE SEQUENCE [LARGE SCALE GENOMIC DNA]</scope>
    <source>
        <strain evidence="1 2">YPD9-1</strain>
    </source>
</reference>
<dbReference type="Gene3D" id="1.10.1220.160">
    <property type="entry name" value="DNA sulphur modification protein DndE"/>
    <property type="match status" value="1"/>
</dbReference>
<evidence type="ECO:0000313" key="2">
    <source>
        <dbReference type="Proteomes" id="UP001649230"/>
    </source>
</evidence>
<protein>
    <submittedName>
        <fullName evidence="1">DNA sulfur modification protein DndE</fullName>
    </submittedName>
</protein>